<gene>
    <name evidence="1" type="ORF">GTQ48_07385</name>
</gene>
<keyword evidence="2" id="KW-1185">Reference proteome</keyword>
<dbReference type="EMBL" id="JAAAWO010000004">
    <property type="protein sequence ID" value="NDW15338.1"/>
    <property type="molecule type" value="Genomic_DNA"/>
</dbReference>
<comment type="caution">
    <text evidence="1">The sequence shown here is derived from an EMBL/GenBank/DDBJ whole genome shotgun (WGS) entry which is preliminary data.</text>
</comment>
<sequence>MKEFFNTLLKRQFDVAMSNRIRRERDTPVVDLEIEASGFQVNFRSLVDNKTVNTQARKLLESSASDKAPRVI</sequence>
<dbReference type="RefSeq" id="WP_163105960.1">
    <property type="nucleotide sequence ID" value="NZ_JAAAWO010000004.1"/>
</dbReference>
<accession>A0A6N9TKZ0</accession>
<proteinExistence type="predicted"/>
<dbReference type="AlphaFoldDB" id="A0A6N9TKZ0"/>
<evidence type="ECO:0000313" key="2">
    <source>
        <dbReference type="Proteomes" id="UP000471381"/>
    </source>
</evidence>
<name>A0A6N9TKZ0_9ALTE</name>
<evidence type="ECO:0000313" key="1">
    <source>
        <dbReference type="EMBL" id="NDW15338.1"/>
    </source>
</evidence>
<dbReference type="Proteomes" id="UP000471381">
    <property type="component" value="Unassembled WGS sequence"/>
</dbReference>
<organism evidence="1 2">
    <name type="scientific">Alteromonas genovensis</name>
    <dbReference type="NCBI Taxonomy" id="471225"/>
    <lineage>
        <taxon>Bacteria</taxon>
        <taxon>Pseudomonadati</taxon>
        <taxon>Pseudomonadota</taxon>
        <taxon>Gammaproteobacteria</taxon>
        <taxon>Alteromonadales</taxon>
        <taxon>Alteromonadaceae</taxon>
        <taxon>Alteromonas/Salinimonas group</taxon>
        <taxon>Alteromonas</taxon>
    </lineage>
</organism>
<protein>
    <submittedName>
        <fullName evidence="1">Uncharacterized protein</fullName>
    </submittedName>
</protein>
<reference evidence="1 2" key="1">
    <citation type="submission" date="2020-01" db="EMBL/GenBank/DDBJ databases">
        <title>Genomes of bacteria type strains.</title>
        <authorList>
            <person name="Chen J."/>
            <person name="Zhu S."/>
            <person name="Yang J."/>
        </authorList>
    </citation>
    <scope>NUCLEOTIDE SEQUENCE [LARGE SCALE GENOMIC DNA]</scope>
    <source>
        <strain evidence="1 2">LMG 24078</strain>
    </source>
</reference>